<keyword evidence="1" id="KW-1133">Transmembrane helix</keyword>
<dbReference type="Proteomes" id="UP000257076">
    <property type="component" value="Unassembled WGS sequence"/>
</dbReference>
<dbReference type="RefSeq" id="WP_115884480.1">
    <property type="nucleotide sequence ID" value="NZ_CBCSHX010000001.1"/>
</dbReference>
<dbReference type="OrthoDB" id="9813518at2"/>
<dbReference type="Pfam" id="PF07885">
    <property type="entry name" value="Ion_trans_2"/>
    <property type="match status" value="1"/>
</dbReference>
<gene>
    <name evidence="3" type="ORF">DFR63_0852</name>
</gene>
<proteinExistence type="predicted"/>
<evidence type="ECO:0000259" key="2">
    <source>
        <dbReference type="Pfam" id="PF07885"/>
    </source>
</evidence>
<reference evidence="3 4" key="1">
    <citation type="submission" date="2018-08" db="EMBL/GenBank/DDBJ databases">
        <title>Genomic Encyclopedia of Type Strains, Phase IV (KMG-IV): sequencing the most valuable type-strain genomes for metagenomic binning, comparative biology and taxonomic classification.</title>
        <authorList>
            <person name="Goeker M."/>
        </authorList>
    </citation>
    <scope>NUCLEOTIDE SEQUENCE [LARGE SCALE GENOMIC DNA]</scope>
    <source>
        <strain evidence="3 4">DSM 17274</strain>
    </source>
</reference>
<keyword evidence="3" id="KW-0407">Ion channel</keyword>
<dbReference type="GO" id="GO:0034220">
    <property type="term" value="P:monoatomic ion transmembrane transport"/>
    <property type="evidence" value="ECO:0007669"/>
    <property type="project" value="UniProtKB-KW"/>
</dbReference>
<keyword evidence="1" id="KW-0472">Membrane</keyword>
<feature type="domain" description="Potassium channel" evidence="2">
    <location>
        <begin position="47"/>
        <end position="126"/>
    </location>
</feature>
<evidence type="ECO:0000313" key="3">
    <source>
        <dbReference type="EMBL" id="REG25807.1"/>
    </source>
</evidence>
<name>A0A3E0B1I9_9STAP</name>
<dbReference type="EMBL" id="QUMW01000009">
    <property type="protein sequence ID" value="REG25807.1"/>
    <property type="molecule type" value="Genomic_DNA"/>
</dbReference>
<keyword evidence="3" id="KW-0406">Ion transport</keyword>
<sequence>MSHAILTIFILFFLFQIGAFAKKKGEMKDTHNFALQWPLYLYIFTVMISLTLIFAGIYYIMSFSSPILIDSNQGSVMKDHNFAEMIYYSGATLLSIGYGDLNPIGPIRYISLFEGFLGIVMPTVIFISEITNKHKED</sequence>
<dbReference type="AlphaFoldDB" id="A0A3E0B1I9"/>
<evidence type="ECO:0000256" key="1">
    <source>
        <dbReference type="SAM" id="Phobius"/>
    </source>
</evidence>
<keyword evidence="4" id="KW-1185">Reference proteome</keyword>
<accession>A0A3E0B1I9</accession>
<protein>
    <submittedName>
        <fullName evidence="3">Potassium channel LctB</fullName>
    </submittedName>
</protein>
<feature type="transmembrane region" description="Helical" evidence="1">
    <location>
        <begin position="107"/>
        <end position="127"/>
    </location>
</feature>
<keyword evidence="1" id="KW-0812">Transmembrane</keyword>
<comment type="caution">
    <text evidence="3">The sequence shown here is derived from an EMBL/GenBank/DDBJ whole genome shotgun (WGS) entry which is preliminary data.</text>
</comment>
<dbReference type="InterPro" id="IPR013099">
    <property type="entry name" value="K_chnl_dom"/>
</dbReference>
<evidence type="ECO:0000313" key="4">
    <source>
        <dbReference type="Proteomes" id="UP000257076"/>
    </source>
</evidence>
<dbReference type="Gene3D" id="1.10.287.70">
    <property type="match status" value="1"/>
</dbReference>
<keyword evidence="3" id="KW-0813">Transport</keyword>
<dbReference type="SUPFAM" id="SSF81324">
    <property type="entry name" value="Voltage-gated potassium channels"/>
    <property type="match status" value="1"/>
</dbReference>
<feature type="transmembrane region" description="Helical" evidence="1">
    <location>
        <begin position="37"/>
        <end position="61"/>
    </location>
</feature>
<organism evidence="3 4">
    <name type="scientific">Jeotgalicoccus halotolerans</name>
    <dbReference type="NCBI Taxonomy" id="157227"/>
    <lineage>
        <taxon>Bacteria</taxon>
        <taxon>Bacillati</taxon>
        <taxon>Bacillota</taxon>
        <taxon>Bacilli</taxon>
        <taxon>Bacillales</taxon>
        <taxon>Staphylococcaceae</taxon>
        <taxon>Jeotgalicoccus</taxon>
    </lineage>
</organism>